<name>A0A9D1EUF6_9FIRM</name>
<evidence type="ECO:0000256" key="3">
    <source>
        <dbReference type="ARBA" id="ARBA00022741"/>
    </source>
</evidence>
<dbReference type="InterPro" id="IPR003593">
    <property type="entry name" value="AAA+_ATPase"/>
</dbReference>
<comment type="caution">
    <text evidence="6">The sequence shown here is derived from an EMBL/GenBank/DDBJ whole genome shotgun (WGS) entry which is preliminary data.</text>
</comment>
<dbReference type="Gene3D" id="3.40.50.300">
    <property type="entry name" value="P-loop containing nucleotide triphosphate hydrolases"/>
    <property type="match status" value="1"/>
</dbReference>
<feature type="domain" description="ABC transporter" evidence="5">
    <location>
        <begin position="1"/>
        <end position="225"/>
    </location>
</feature>
<gene>
    <name evidence="6" type="ORF">IAB44_10025</name>
</gene>
<reference evidence="6" key="2">
    <citation type="journal article" date="2021" name="PeerJ">
        <title>Extensive microbial diversity within the chicken gut microbiome revealed by metagenomics and culture.</title>
        <authorList>
            <person name="Gilroy R."/>
            <person name="Ravi A."/>
            <person name="Getino M."/>
            <person name="Pursley I."/>
            <person name="Horton D.L."/>
            <person name="Alikhan N.F."/>
            <person name="Baker D."/>
            <person name="Gharbi K."/>
            <person name="Hall N."/>
            <person name="Watson M."/>
            <person name="Adriaenssens E.M."/>
            <person name="Foster-Nyarko E."/>
            <person name="Jarju S."/>
            <person name="Secka A."/>
            <person name="Antonio M."/>
            <person name="Oren A."/>
            <person name="Chaudhuri R.R."/>
            <person name="La Ragione R."/>
            <person name="Hildebrand F."/>
            <person name="Pallen M.J."/>
        </authorList>
    </citation>
    <scope>NUCLEOTIDE SEQUENCE</scope>
    <source>
        <strain evidence="6">CHK190-19873</strain>
    </source>
</reference>
<dbReference type="InterPro" id="IPR017871">
    <property type="entry name" value="ABC_transporter-like_CS"/>
</dbReference>
<organism evidence="6 7">
    <name type="scientific">Candidatus Limivivens intestinipullorum</name>
    <dbReference type="NCBI Taxonomy" id="2840858"/>
    <lineage>
        <taxon>Bacteria</taxon>
        <taxon>Bacillati</taxon>
        <taxon>Bacillota</taxon>
        <taxon>Clostridia</taxon>
        <taxon>Lachnospirales</taxon>
        <taxon>Lachnospiraceae</taxon>
        <taxon>Lachnospiraceae incertae sedis</taxon>
        <taxon>Candidatus Limivivens</taxon>
    </lineage>
</organism>
<evidence type="ECO:0000313" key="7">
    <source>
        <dbReference type="Proteomes" id="UP000823935"/>
    </source>
</evidence>
<dbReference type="InterPro" id="IPR003439">
    <property type="entry name" value="ABC_transporter-like_ATP-bd"/>
</dbReference>
<accession>A0A9D1EUF6</accession>
<dbReference type="PANTHER" id="PTHR43335">
    <property type="entry name" value="ABC TRANSPORTER, ATP-BINDING PROTEIN"/>
    <property type="match status" value="1"/>
</dbReference>
<dbReference type="Proteomes" id="UP000823935">
    <property type="component" value="Unassembled WGS sequence"/>
</dbReference>
<dbReference type="SMART" id="SM00382">
    <property type="entry name" value="AAA"/>
    <property type="match status" value="1"/>
</dbReference>
<protein>
    <submittedName>
        <fullName evidence="6">ABC transporter ATP-binding protein</fullName>
    </submittedName>
</protein>
<evidence type="ECO:0000256" key="1">
    <source>
        <dbReference type="ARBA" id="ARBA00005417"/>
    </source>
</evidence>
<sequence length="231" mass="25727">MKICNLTKQYGGKAGITGISFALKSGEAAAVIGPNGAGKTTLSRAVCGLSRITEGSVLLDSVPTFRCRERIGYMQDNLDFYEKMTVYETLDFLCAVKFHGEYTGEISPYLKKYHLYDHRNQKISRLSLGMKRKMSLIMALLGTPRLLILDEPTNGIDTADIIRLKQDLLAFRENGGIVLVTSHVLDWAEKTCTRFLFLKSGRIAGDYEAVSLHTDLETLYERLYLTGEAPA</sequence>
<dbReference type="Pfam" id="PF00005">
    <property type="entry name" value="ABC_tran"/>
    <property type="match status" value="1"/>
</dbReference>
<proteinExistence type="inferred from homology"/>
<dbReference type="PROSITE" id="PS00211">
    <property type="entry name" value="ABC_TRANSPORTER_1"/>
    <property type="match status" value="1"/>
</dbReference>
<dbReference type="AlphaFoldDB" id="A0A9D1EUF6"/>
<reference evidence="6" key="1">
    <citation type="submission" date="2020-10" db="EMBL/GenBank/DDBJ databases">
        <authorList>
            <person name="Gilroy R."/>
        </authorList>
    </citation>
    <scope>NUCLEOTIDE SEQUENCE</scope>
    <source>
        <strain evidence="6">CHK190-19873</strain>
    </source>
</reference>
<dbReference type="PROSITE" id="PS50893">
    <property type="entry name" value="ABC_TRANSPORTER_2"/>
    <property type="match status" value="1"/>
</dbReference>
<dbReference type="CDD" id="cd03230">
    <property type="entry name" value="ABC_DR_subfamily_A"/>
    <property type="match status" value="1"/>
</dbReference>
<evidence type="ECO:0000256" key="4">
    <source>
        <dbReference type="ARBA" id="ARBA00022840"/>
    </source>
</evidence>
<evidence type="ECO:0000256" key="2">
    <source>
        <dbReference type="ARBA" id="ARBA00022448"/>
    </source>
</evidence>
<keyword evidence="4 6" id="KW-0067">ATP-binding</keyword>
<comment type="similarity">
    <text evidence="1">Belongs to the ABC transporter superfamily.</text>
</comment>
<dbReference type="GO" id="GO:0005524">
    <property type="term" value="F:ATP binding"/>
    <property type="evidence" value="ECO:0007669"/>
    <property type="project" value="UniProtKB-KW"/>
</dbReference>
<evidence type="ECO:0000259" key="5">
    <source>
        <dbReference type="PROSITE" id="PS50893"/>
    </source>
</evidence>
<dbReference type="PANTHER" id="PTHR43335:SF4">
    <property type="entry name" value="ABC TRANSPORTER, ATP-BINDING PROTEIN"/>
    <property type="match status" value="1"/>
</dbReference>
<evidence type="ECO:0000313" key="6">
    <source>
        <dbReference type="EMBL" id="HIS31866.1"/>
    </source>
</evidence>
<dbReference type="SUPFAM" id="SSF52540">
    <property type="entry name" value="P-loop containing nucleoside triphosphate hydrolases"/>
    <property type="match status" value="1"/>
</dbReference>
<dbReference type="InterPro" id="IPR027417">
    <property type="entry name" value="P-loop_NTPase"/>
</dbReference>
<keyword evidence="3" id="KW-0547">Nucleotide-binding</keyword>
<keyword evidence="2" id="KW-0813">Transport</keyword>
<dbReference type="GO" id="GO:0016887">
    <property type="term" value="F:ATP hydrolysis activity"/>
    <property type="evidence" value="ECO:0007669"/>
    <property type="project" value="InterPro"/>
</dbReference>
<dbReference type="EMBL" id="DVIQ01000059">
    <property type="protein sequence ID" value="HIS31866.1"/>
    <property type="molecule type" value="Genomic_DNA"/>
</dbReference>